<evidence type="ECO:0000313" key="2">
    <source>
        <dbReference type="EMBL" id="ADV82057.1"/>
    </source>
</evidence>
<dbReference type="RefSeq" id="WP_013567790.1">
    <property type="nucleotide sequence ID" value="NC_014963.1"/>
</dbReference>
<protein>
    <submittedName>
        <fullName evidence="2">ROK family protein</fullName>
    </submittedName>
</protein>
<dbReference type="KEGG" id="tsa:AciPR4_1232"/>
<dbReference type="Pfam" id="PF00480">
    <property type="entry name" value="ROK"/>
    <property type="match status" value="1"/>
</dbReference>
<dbReference type="PANTHER" id="PTHR18964:SF149">
    <property type="entry name" value="BIFUNCTIONAL UDP-N-ACETYLGLUCOSAMINE 2-EPIMERASE_N-ACETYLMANNOSAMINE KINASE"/>
    <property type="match status" value="1"/>
</dbReference>
<dbReference type="EMBL" id="CP002467">
    <property type="protein sequence ID" value="ADV82057.1"/>
    <property type="molecule type" value="Genomic_DNA"/>
</dbReference>
<dbReference type="STRING" id="401053.AciPR4_1232"/>
<dbReference type="InterPro" id="IPR000600">
    <property type="entry name" value="ROK"/>
</dbReference>
<dbReference type="PANTHER" id="PTHR18964">
    <property type="entry name" value="ROK (REPRESSOR, ORF, KINASE) FAMILY"/>
    <property type="match status" value="1"/>
</dbReference>
<name>E8UYG9_TERSS</name>
<evidence type="ECO:0000256" key="1">
    <source>
        <dbReference type="ARBA" id="ARBA00006479"/>
    </source>
</evidence>
<comment type="similarity">
    <text evidence="1">Belongs to the ROK (NagC/XylR) family.</text>
</comment>
<organism evidence="2 3">
    <name type="scientific">Terriglobus saanensis (strain ATCC BAA-1853 / DSM 23119 / SP1PR4)</name>
    <dbReference type="NCBI Taxonomy" id="401053"/>
    <lineage>
        <taxon>Bacteria</taxon>
        <taxon>Pseudomonadati</taxon>
        <taxon>Acidobacteriota</taxon>
        <taxon>Terriglobia</taxon>
        <taxon>Terriglobales</taxon>
        <taxon>Acidobacteriaceae</taxon>
        <taxon>Terriglobus</taxon>
    </lineage>
</organism>
<dbReference type="HOGENOM" id="CLU_073002_0_0_0"/>
<proteinExistence type="inferred from homology"/>
<accession>E8UYG9</accession>
<dbReference type="OrthoDB" id="9810372at2"/>
<dbReference type="eggNOG" id="COG1940">
    <property type="taxonomic scope" value="Bacteria"/>
</dbReference>
<gene>
    <name evidence="2" type="ordered locus">AciPR4_1232</name>
</gene>
<reference evidence="2 3" key="1">
    <citation type="journal article" date="2012" name="Stand. Genomic Sci.">
        <title>Complete genome sequence of Terriglobus saanensis type strain SP1PR4(T), an Acidobacteria from tundra soil.</title>
        <authorList>
            <person name="Rawat S.R."/>
            <person name="Mannisto M.K."/>
            <person name="Starovoytov V."/>
            <person name="Goodwin L."/>
            <person name="Nolan M."/>
            <person name="Hauser L."/>
            <person name="Land M."/>
            <person name="Davenport K.W."/>
            <person name="Woyke T."/>
            <person name="Haggblom M.M."/>
        </authorList>
    </citation>
    <scope>NUCLEOTIDE SEQUENCE</scope>
    <source>
        <strain evidence="3">ATCC BAA-1853 / DSM 23119 / SP1PR4</strain>
    </source>
</reference>
<dbReference type="SUPFAM" id="SSF53067">
    <property type="entry name" value="Actin-like ATPase domain"/>
    <property type="match status" value="1"/>
</dbReference>
<dbReference type="Gene3D" id="3.30.420.40">
    <property type="match status" value="2"/>
</dbReference>
<sequence>MVQALAFDLGGTHLRGALVKGNNLSRSASYRLQNSEQVSRHSDVWDVIVRHMLLYERASVEFLAASDPIVVSFPGPVRKGRHIVQAPTVTGAGAGPRDLALELEQKTGRGVHLLNDVSAAAWHLSGRTAADRFMVVTVSSGIGAKIFDRSHFAGVMDEPMYAGEIGHVVVDDRPAAPMCDCGGRGHLGAIASGRGIERAARIRAREFPQDFSQSILHAQVGAATETLTNEQHIVPAALAGDDWTLRLIRESTRPLARVLLANVLGVGLQKVFIIGGFAQALGSLYLQMLTDLMGEMSQYAVLEDAIPTLVEAGYLHGECCLMGCGAFLQAKEQSR</sequence>
<keyword evidence="3" id="KW-1185">Reference proteome</keyword>
<dbReference type="InterPro" id="IPR043129">
    <property type="entry name" value="ATPase_NBD"/>
</dbReference>
<dbReference type="AlphaFoldDB" id="E8UYG9"/>
<dbReference type="Proteomes" id="UP000006844">
    <property type="component" value="Chromosome"/>
</dbReference>
<evidence type="ECO:0000313" key="3">
    <source>
        <dbReference type="Proteomes" id="UP000006844"/>
    </source>
</evidence>